<comment type="caution">
    <text evidence="2">The sequence shown here is derived from an EMBL/GenBank/DDBJ whole genome shotgun (WGS) entry which is preliminary data.</text>
</comment>
<organism evidence="2 3">
    <name type="scientific">Shimazuella alba</name>
    <dbReference type="NCBI Taxonomy" id="2690964"/>
    <lineage>
        <taxon>Bacteria</taxon>
        <taxon>Bacillati</taxon>
        <taxon>Bacillota</taxon>
        <taxon>Bacilli</taxon>
        <taxon>Bacillales</taxon>
        <taxon>Thermoactinomycetaceae</taxon>
        <taxon>Shimazuella</taxon>
    </lineage>
</organism>
<protein>
    <submittedName>
        <fullName evidence="2">S8 family serine peptidase</fullName>
    </submittedName>
</protein>
<dbReference type="InterPro" id="IPR000209">
    <property type="entry name" value="Peptidase_S8/S53_dom"/>
</dbReference>
<name>A0A6I4VWH6_9BACL</name>
<evidence type="ECO:0000313" key="2">
    <source>
        <dbReference type="EMBL" id="MXQ54958.1"/>
    </source>
</evidence>
<proteinExistence type="predicted"/>
<gene>
    <name evidence="2" type="ORF">GSM42_14775</name>
</gene>
<sequence length="473" mass="52932">MNMEPTWKRIGLLEPPADNSGQEVCMVILDDIIPHHTISHLKGRVKKVRVHKDLTVTCNDIFQEPLVSEVDDYLNHGLMVLNLLAHKPLEDSQANVHKGLSPSANFVFLPTSNPERIKVGLIWILKQNWNLKIVLNLFVPQEYGWMSPASEDPYVQALQPAIDAGLLVIAAGGNSKVHNNLHPNRFFVVSGYNDKGSNNSKNYEQHLSAACGLNAEGYWRPDILSPYTYLPLPSLTGTGFDYFGGTCGSAALVAGLCASLLSAIPDITSNTLRNVLIETGCDIDGFPAPILNAEKTRNALQNGYRNNTSPSSNPLVKVTNENISILSKDPLERSLALTILLKNDQMKREEIWTYTDDISPMVKKVAIQGLGDPISDLERKHYWNKVYKEKSDFGVKESWLYTLLRTSSAHEVDKWMSLVEFITIDGLICIHLFLQKHYPEAPRMVISPDPSMLVSTFSPVLEWYQFHIKSLLN</sequence>
<dbReference type="GO" id="GO:0004252">
    <property type="term" value="F:serine-type endopeptidase activity"/>
    <property type="evidence" value="ECO:0007669"/>
    <property type="project" value="InterPro"/>
</dbReference>
<reference evidence="2 3" key="1">
    <citation type="submission" date="2019-12" db="EMBL/GenBank/DDBJ databases">
        <title>Whole-genome analyses of novel actinobacteria.</title>
        <authorList>
            <person name="Sahin N."/>
            <person name="Saygin H."/>
        </authorList>
    </citation>
    <scope>NUCLEOTIDE SEQUENCE [LARGE SCALE GENOMIC DNA]</scope>
    <source>
        <strain evidence="2 3">KC615</strain>
    </source>
</reference>
<dbReference type="AlphaFoldDB" id="A0A6I4VWH6"/>
<dbReference type="GO" id="GO:0006508">
    <property type="term" value="P:proteolysis"/>
    <property type="evidence" value="ECO:0007669"/>
    <property type="project" value="InterPro"/>
</dbReference>
<evidence type="ECO:0000259" key="1">
    <source>
        <dbReference type="Pfam" id="PF00082"/>
    </source>
</evidence>
<dbReference type="Proteomes" id="UP000430692">
    <property type="component" value="Unassembled WGS sequence"/>
</dbReference>
<accession>A0A6I4VWH6</accession>
<keyword evidence="3" id="KW-1185">Reference proteome</keyword>
<dbReference type="RefSeq" id="WP_160802310.1">
    <property type="nucleotide sequence ID" value="NZ_WUUL01000010.1"/>
</dbReference>
<dbReference type="InterPro" id="IPR036852">
    <property type="entry name" value="Peptidase_S8/S53_dom_sf"/>
</dbReference>
<dbReference type="Gene3D" id="3.40.50.200">
    <property type="entry name" value="Peptidase S8/S53 domain"/>
    <property type="match status" value="1"/>
</dbReference>
<dbReference type="Pfam" id="PF00082">
    <property type="entry name" value="Peptidase_S8"/>
    <property type="match status" value="1"/>
</dbReference>
<feature type="domain" description="Peptidase S8/S53" evidence="1">
    <location>
        <begin position="146"/>
        <end position="280"/>
    </location>
</feature>
<evidence type="ECO:0000313" key="3">
    <source>
        <dbReference type="Proteomes" id="UP000430692"/>
    </source>
</evidence>
<dbReference type="CDD" id="cd00306">
    <property type="entry name" value="Peptidases_S8_S53"/>
    <property type="match status" value="1"/>
</dbReference>
<dbReference type="EMBL" id="WUUL01000010">
    <property type="protein sequence ID" value="MXQ54958.1"/>
    <property type="molecule type" value="Genomic_DNA"/>
</dbReference>
<dbReference type="SUPFAM" id="SSF52743">
    <property type="entry name" value="Subtilisin-like"/>
    <property type="match status" value="1"/>
</dbReference>